<gene>
    <name evidence="1" type="ORF">ACFYKT_16890</name>
</gene>
<dbReference type="RefSeq" id="WP_389222012.1">
    <property type="nucleotide sequence ID" value="NZ_JBIACJ010000009.1"/>
</dbReference>
<organism evidence="1 2">
    <name type="scientific">Cytobacillus mangrovibacter</name>
    <dbReference type="NCBI Taxonomy" id="3299024"/>
    <lineage>
        <taxon>Bacteria</taxon>
        <taxon>Bacillati</taxon>
        <taxon>Bacillota</taxon>
        <taxon>Bacilli</taxon>
        <taxon>Bacillales</taxon>
        <taxon>Bacillaceae</taxon>
        <taxon>Cytobacillus</taxon>
    </lineage>
</organism>
<evidence type="ECO:0000313" key="2">
    <source>
        <dbReference type="Proteomes" id="UP001601058"/>
    </source>
</evidence>
<name>A0ABW6K1H1_9BACI</name>
<dbReference type="EMBL" id="JBIACJ010000009">
    <property type="protein sequence ID" value="MFE8698020.1"/>
    <property type="molecule type" value="Genomic_DNA"/>
</dbReference>
<reference evidence="1 2" key="1">
    <citation type="submission" date="2024-08" db="EMBL/GenBank/DDBJ databases">
        <title>Two novel Cytobacillus novel species.</title>
        <authorList>
            <person name="Liu G."/>
        </authorList>
    </citation>
    <scope>NUCLEOTIDE SEQUENCE [LARGE SCALE GENOMIC DNA]</scope>
    <source>
        <strain evidence="1 2">FJAT-53684</strain>
    </source>
</reference>
<dbReference type="Proteomes" id="UP001601058">
    <property type="component" value="Unassembled WGS sequence"/>
</dbReference>
<accession>A0ABW6K1H1</accession>
<comment type="caution">
    <text evidence="1">The sequence shown here is derived from an EMBL/GenBank/DDBJ whole genome shotgun (WGS) entry which is preliminary data.</text>
</comment>
<sequence>MNGPNYKDFYQKALIPIGSNDLIHFKELTAYEHANHSHWLIALVGELKDIEKEFYSWKVTIYPSDMSGSFSWNNTCYTSLNFDCFHQAYNHAKNIEKYGKEDQLYPLNIRENVS</sequence>
<evidence type="ECO:0000313" key="1">
    <source>
        <dbReference type="EMBL" id="MFE8698020.1"/>
    </source>
</evidence>
<proteinExistence type="predicted"/>
<protein>
    <submittedName>
        <fullName evidence="1">Uncharacterized protein</fullName>
    </submittedName>
</protein>
<keyword evidence="2" id="KW-1185">Reference proteome</keyword>